<evidence type="ECO:0000256" key="1">
    <source>
        <dbReference type="ARBA" id="ARBA00001971"/>
    </source>
</evidence>
<dbReference type="PANTHER" id="PTHR24287">
    <property type="entry name" value="P450, PUTATIVE (EUROFUNG)-RELATED"/>
    <property type="match status" value="1"/>
</dbReference>
<name>A0A9W9V0F6_9EURO</name>
<dbReference type="CDD" id="cd11063">
    <property type="entry name" value="CYP52"/>
    <property type="match status" value="1"/>
</dbReference>
<comment type="similarity">
    <text evidence="2 9">Belongs to the cytochrome P450 family.</text>
</comment>
<keyword evidence="5 9" id="KW-0560">Oxidoreductase</keyword>
<dbReference type="RefSeq" id="XP_056551883.1">
    <property type="nucleotide sequence ID" value="XM_056702883.1"/>
</dbReference>
<dbReference type="GO" id="GO:0016705">
    <property type="term" value="F:oxidoreductase activity, acting on paired donors, with incorporation or reduction of molecular oxygen"/>
    <property type="evidence" value="ECO:0007669"/>
    <property type="project" value="InterPro"/>
</dbReference>
<dbReference type="InterPro" id="IPR002401">
    <property type="entry name" value="Cyt_P450_E_grp-I"/>
</dbReference>
<dbReference type="AlphaFoldDB" id="A0A9W9V0F6"/>
<dbReference type="EMBL" id="JAPZBS010000008">
    <property type="protein sequence ID" value="KAJ5364257.1"/>
    <property type="molecule type" value="Genomic_DNA"/>
</dbReference>
<dbReference type="PRINTS" id="PR00385">
    <property type="entry name" value="P450"/>
</dbReference>
<dbReference type="PANTHER" id="PTHR24287:SF1">
    <property type="entry name" value="P450, PUTATIVE (EUROFUNG)-RELATED"/>
    <property type="match status" value="1"/>
</dbReference>
<evidence type="ECO:0000256" key="4">
    <source>
        <dbReference type="ARBA" id="ARBA00022723"/>
    </source>
</evidence>
<dbReference type="PRINTS" id="PR00463">
    <property type="entry name" value="EP450I"/>
</dbReference>
<evidence type="ECO:0000313" key="12">
    <source>
        <dbReference type="Proteomes" id="UP001147782"/>
    </source>
</evidence>
<dbReference type="GO" id="GO:0004497">
    <property type="term" value="F:monooxygenase activity"/>
    <property type="evidence" value="ECO:0007669"/>
    <property type="project" value="UniProtKB-KW"/>
</dbReference>
<evidence type="ECO:0000256" key="7">
    <source>
        <dbReference type="ARBA" id="ARBA00023033"/>
    </source>
</evidence>
<keyword evidence="7 9" id="KW-0503">Monooxygenase</keyword>
<feature type="binding site" description="axial binding residue" evidence="8">
    <location>
        <position position="459"/>
    </location>
    <ligand>
        <name>heme</name>
        <dbReference type="ChEBI" id="CHEBI:30413"/>
    </ligand>
    <ligandPart>
        <name>Fe</name>
        <dbReference type="ChEBI" id="CHEBI:18248"/>
    </ligandPart>
</feature>
<comment type="caution">
    <text evidence="11">The sequence shown here is derived from an EMBL/GenBank/DDBJ whole genome shotgun (WGS) entry which is preliminary data.</text>
</comment>
<gene>
    <name evidence="11" type="ORF">N7496_009970</name>
</gene>
<dbReference type="GeneID" id="81442062"/>
<feature type="transmembrane region" description="Helical" evidence="10">
    <location>
        <begin position="12"/>
        <end position="31"/>
    </location>
</feature>
<evidence type="ECO:0000256" key="10">
    <source>
        <dbReference type="SAM" id="Phobius"/>
    </source>
</evidence>
<keyword evidence="10" id="KW-0812">Transmembrane</keyword>
<dbReference type="OrthoDB" id="1470350at2759"/>
<evidence type="ECO:0000256" key="8">
    <source>
        <dbReference type="PIRSR" id="PIRSR602401-1"/>
    </source>
</evidence>
<keyword evidence="4 8" id="KW-0479">Metal-binding</keyword>
<dbReference type="GO" id="GO:0020037">
    <property type="term" value="F:heme binding"/>
    <property type="evidence" value="ECO:0007669"/>
    <property type="project" value="InterPro"/>
</dbReference>
<reference evidence="11" key="2">
    <citation type="journal article" date="2023" name="IMA Fungus">
        <title>Comparative genomic study of the Penicillium genus elucidates a diverse pangenome and 15 lateral gene transfer events.</title>
        <authorList>
            <person name="Petersen C."/>
            <person name="Sorensen T."/>
            <person name="Nielsen M.R."/>
            <person name="Sondergaard T.E."/>
            <person name="Sorensen J.L."/>
            <person name="Fitzpatrick D.A."/>
            <person name="Frisvad J.C."/>
            <person name="Nielsen K.L."/>
        </authorList>
    </citation>
    <scope>NUCLEOTIDE SEQUENCE</scope>
    <source>
        <strain evidence="11">IBT 29864</strain>
    </source>
</reference>
<comment type="cofactor">
    <cofactor evidence="1 8">
        <name>heme</name>
        <dbReference type="ChEBI" id="CHEBI:30413"/>
    </cofactor>
</comment>
<dbReference type="Pfam" id="PF00067">
    <property type="entry name" value="p450"/>
    <property type="match status" value="1"/>
</dbReference>
<evidence type="ECO:0000256" key="5">
    <source>
        <dbReference type="ARBA" id="ARBA00023002"/>
    </source>
</evidence>
<accession>A0A9W9V0F6</accession>
<evidence type="ECO:0000256" key="3">
    <source>
        <dbReference type="ARBA" id="ARBA00022617"/>
    </source>
</evidence>
<dbReference type="InterPro" id="IPR017972">
    <property type="entry name" value="Cyt_P450_CS"/>
</dbReference>
<sequence length="514" mass="58328">MALTLLDLSLIPSYVLIAGVAALALSVLKALRFFQGWQYCRENDCKPPVHTVSHGLLGLGMVTEMLSAAKENRFLEHVRGWHRAYGVTFKAKMIGRQVIFTVEPKNVQTILALKFKDFELGDYRNKAMRPLLGYGIFSTDGSKWEHSRALIRPNFTRNQITDINVYETHVKALIDRIPRDGSTVDMQDLFFRMTLDSATEFLFGESVHSLNDTVPLSASSFAKDFNKSQEGLALRSRLGSLMGLHFDKEFSQAVVNARAYVGRFVQKAIDYRMALESGSGESQKPHELDQHYVFLYELSKRTLNKTELTDQLLNILLAGRDTTASLLSITFFVLAKRPDIWNKLRDEVLKLDGRKPSFLDLKSISYLTWVMNETLRLYPVVPINVRMANKDTHLPVGGGPDGKDPIYIPKGQEVMYTVYTMHRRQDIFGPDADEYRPERWEKLKPGWAYIPFNGGPRICIGQQFALTEAGYCIVRIMQEFEAIASRDNRPFEEALTLTLASFNGTKVSMTPARS</sequence>
<keyword evidence="10" id="KW-1133">Transmembrane helix</keyword>
<dbReference type="InterPro" id="IPR001128">
    <property type="entry name" value="Cyt_P450"/>
</dbReference>
<dbReference type="InterPro" id="IPR036396">
    <property type="entry name" value="Cyt_P450_sf"/>
</dbReference>
<dbReference type="GO" id="GO:0043386">
    <property type="term" value="P:mycotoxin biosynthetic process"/>
    <property type="evidence" value="ECO:0007669"/>
    <property type="project" value="UniProtKB-ARBA"/>
</dbReference>
<dbReference type="InterPro" id="IPR047146">
    <property type="entry name" value="Cyt_P450_E_CYP52_fungi"/>
</dbReference>
<keyword evidence="3 8" id="KW-0349">Heme</keyword>
<evidence type="ECO:0000256" key="9">
    <source>
        <dbReference type="RuleBase" id="RU000461"/>
    </source>
</evidence>
<keyword evidence="12" id="KW-1185">Reference proteome</keyword>
<dbReference type="GO" id="GO:0005506">
    <property type="term" value="F:iron ion binding"/>
    <property type="evidence" value="ECO:0007669"/>
    <property type="project" value="InterPro"/>
</dbReference>
<keyword evidence="6 8" id="KW-0408">Iron</keyword>
<dbReference type="Proteomes" id="UP001147782">
    <property type="component" value="Unassembled WGS sequence"/>
</dbReference>
<proteinExistence type="inferred from homology"/>
<evidence type="ECO:0000256" key="6">
    <source>
        <dbReference type="ARBA" id="ARBA00023004"/>
    </source>
</evidence>
<dbReference type="SUPFAM" id="SSF48264">
    <property type="entry name" value="Cytochrome P450"/>
    <property type="match status" value="1"/>
</dbReference>
<evidence type="ECO:0000256" key="2">
    <source>
        <dbReference type="ARBA" id="ARBA00010617"/>
    </source>
</evidence>
<reference evidence="11" key="1">
    <citation type="submission" date="2022-11" db="EMBL/GenBank/DDBJ databases">
        <authorList>
            <person name="Petersen C."/>
        </authorList>
    </citation>
    <scope>NUCLEOTIDE SEQUENCE</scope>
    <source>
        <strain evidence="11">IBT 29864</strain>
    </source>
</reference>
<organism evidence="11 12">
    <name type="scientific">Penicillium cataractarum</name>
    <dbReference type="NCBI Taxonomy" id="2100454"/>
    <lineage>
        <taxon>Eukaryota</taxon>
        <taxon>Fungi</taxon>
        <taxon>Dikarya</taxon>
        <taxon>Ascomycota</taxon>
        <taxon>Pezizomycotina</taxon>
        <taxon>Eurotiomycetes</taxon>
        <taxon>Eurotiomycetidae</taxon>
        <taxon>Eurotiales</taxon>
        <taxon>Aspergillaceae</taxon>
        <taxon>Penicillium</taxon>
    </lineage>
</organism>
<keyword evidence="10" id="KW-0472">Membrane</keyword>
<protein>
    <submittedName>
        <fullName evidence="11">Cytochrome monooxygenase himC</fullName>
    </submittedName>
</protein>
<evidence type="ECO:0000313" key="11">
    <source>
        <dbReference type="EMBL" id="KAJ5364257.1"/>
    </source>
</evidence>
<dbReference type="Gene3D" id="1.10.630.10">
    <property type="entry name" value="Cytochrome P450"/>
    <property type="match status" value="1"/>
</dbReference>
<dbReference type="PROSITE" id="PS00086">
    <property type="entry name" value="CYTOCHROME_P450"/>
    <property type="match status" value="1"/>
</dbReference>